<dbReference type="Pfam" id="PF10160">
    <property type="entry name" value="Tmemb_40"/>
    <property type="match status" value="1"/>
</dbReference>
<feature type="transmembrane region" description="Helical" evidence="7">
    <location>
        <begin position="165"/>
        <end position="186"/>
    </location>
</feature>
<dbReference type="PANTHER" id="PTHR15876:SF8">
    <property type="entry name" value="TRANSMEMBRANE PROTEIN ADIPOCYTE-ASSOCIATED 1"/>
    <property type="match status" value="1"/>
</dbReference>
<evidence type="ECO:0008006" key="11">
    <source>
        <dbReference type="Google" id="ProtNLM"/>
    </source>
</evidence>
<keyword evidence="5 7" id="KW-0472">Membrane</keyword>
<proteinExistence type="inferred from homology"/>
<evidence type="ECO:0000256" key="6">
    <source>
        <dbReference type="SAM" id="MobiDB-lite"/>
    </source>
</evidence>
<evidence type="ECO:0000256" key="3">
    <source>
        <dbReference type="ARBA" id="ARBA00022692"/>
    </source>
</evidence>
<reference evidence="9 10" key="1">
    <citation type="submission" date="2018-07" db="EMBL/GenBank/DDBJ databases">
        <title>The complete nuclear genome of the prasinophyte Chloropicon primus (CCMP1205).</title>
        <authorList>
            <person name="Pombert J.-F."/>
            <person name="Otis C."/>
            <person name="Turmel M."/>
            <person name="Lemieux C."/>
        </authorList>
    </citation>
    <scope>NUCLEOTIDE SEQUENCE [LARGE SCALE GENOMIC DNA]</scope>
    <source>
        <strain evidence="9 10">CCMP1205</strain>
    </source>
</reference>
<sequence>MVWLGDHQDVEGGASVSGQGMGTTRVRRLADAVVGTDGSGWLGGVLGANGTTVGGGSGLLQGDAPFPDNGNVVTPTCVSFVDPQGTVGAKVLFNLAYGLPTLAFLVFLTMRLKPALRRLQRSQSQIMRTYYSFLWVVCGLNLFRCIFQIAESTNGSTERDIKSWSFVWLVTTAGMTVMEVSVVTFLSQGYIATGKEALIRTLGISGAVAFLDSIVKMILIFGCGTSLFIVKEPNGDDSTSDPLGWLQLDMSWVKWGFWTAHHILYCMVYGFILVLPHTALRDYLPARPSFYRYVALLCANNFGLVVGSMMIGSKDVSGYCVYGVFAYLYSVCYPPLLYMTFLSEFFVDDDLELEHQYYSEMREAGYFDDIDFQQ</sequence>
<reference evidence="8" key="2">
    <citation type="submission" date="2021-01" db="EMBL/GenBank/DDBJ databases">
        <authorList>
            <person name="Corre E."/>
            <person name="Pelletier E."/>
            <person name="Niang G."/>
            <person name="Scheremetjew M."/>
            <person name="Finn R."/>
            <person name="Kale V."/>
            <person name="Holt S."/>
            <person name="Cochrane G."/>
            <person name="Meng A."/>
            <person name="Brown T."/>
            <person name="Cohen L."/>
        </authorList>
    </citation>
    <scope>NUCLEOTIDE SEQUENCE</scope>
    <source>
        <strain evidence="8">CCMP1205</strain>
    </source>
</reference>
<feature type="transmembrane region" description="Helical" evidence="7">
    <location>
        <begin position="91"/>
        <end position="110"/>
    </location>
</feature>
<evidence type="ECO:0000313" key="8">
    <source>
        <dbReference type="EMBL" id="CAD9715721.1"/>
    </source>
</evidence>
<dbReference type="Proteomes" id="UP000316726">
    <property type="component" value="Chromosome 16"/>
</dbReference>
<name>A0A5B8N0L0_9CHLO</name>
<dbReference type="EMBL" id="CP031049">
    <property type="protein sequence ID" value="QDZ25330.1"/>
    <property type="molecule type" value="Genomic_DNA"/>
</dbReference>
<dbReference type="OrthoDB" id="10027388at2759"/>
<accession>A0A5B8N0L0</accession>
<evidence type="ECO:0000256" key="5">
    <source>
        <dbReference type="ARBA" id="ARBA00023136"/>
    </source>
</evidence>
<keyword evidence="10" id="KW-1185">Reference proteome</keyword>
<evidence type="ECO:0000256" key="2">
    <source>
        <dbReference type="ARBA" id="ARBA00010125"/>
    </source>
</evidence>
<dbReference type="EMBL" id="HBHL01007117">
    <property type="protein sequence ID" value="CAD9715721.1"/>
    <property type="molecule type" value="Transcribed_RNA"/>
</dbReference>
<evidence type="ECO:0000256" key="1">
    <source>
        <dbReference type="ARBA" id="ARBA00004141"/>
    </source>
</evidence>
<dbReference type="GO" id="GO:0005886">
    <property type="term" value="C:plasma membrane"/>
    <property type="evidence" value="ECO:0007669"/>
    <property type="project" value="TreeGrafter"/>
</dbReference>
<comment type="similarity">
    <text evidence="2">Belongs to the UPF0359 family.</text>
</comment>
<dbReference type="PANTHER" id="PTHR15876">
    <property type="entry name" value="TRANSMEMBRANE PROTEIN ADIPOCYTE-ASSOCIATED 1"/>
    <property type="match status" value="1"/>
</dbReference>
<comment type="subcellular location">
    <subcellularLocation>
        <location evidence="1">Membrane</location>
        <topology evidence="1">Multi-pass membrane protein</topology>
    </subcellularLocation>
</comment>
<feature type="region of interest" description="Disordered" evidence="6">
    <location>
        <begin position="1"/>
        <end position="20"/>
    </location>
</feature>
<feature type="transmembrane region" description="Helical" evidence="7">
    <location>
        <begin position="290"/>
        <end position="310"/>
    </location>
</feature>
<feature type="transmembrane region" description="Helical" evidence="7">
    <location>
        <begin position="130"/>
        <end position="150"/>
    </location>
</feature>
<keyword evidence="4 7" id="KW-1133">Transmembrane helix</keyword>
<feature type="transmembrane region" description="Helical" evidence="7">
    <location>
        <begin position="207"/>
        <end position="230"/>
    </location>
</feature>
<feature type="compositionally biased region" description="Basic and acidic residues" evidence="6">
    <location>
        <begin position="1"/>
        <end position="10"/>
    </location>
</feature>
<organism evidence="9 10">
    <name type="scientific">Chloropicon primus</name>
    <dbReference type="NCBI Taxonomy" id="1764295"/>
    <lineage>
        <taxon>Eukaryota</taxon>
        <taxon>Viridiplantae</taxon>
        <taxon>Chlorophyta</taxon>
        <taxon>Chloropicophyceae</taxon>
        <taxon>Chloropicales</taxon>
        <taxon>Chloropicaceae</taxon>
        <taxon>Chloropicon</taxon>
    </lineage>
</organism>
<evidence type="ECO:0000313" key="10">
    <source>
        <dbReference type="Proteomes" id="UP000316726"/>
    </source>
</evidence>
<dbReference type="GO" id="GO:0004930">
    <property type="term" value="F:G protein-coupled receptor activity"/>
    <property type="evidence" value="ECO:0007669"/>
    <property type="project" value="TreeGrafter"/>
</dbReference>
<gene>
    <name evidence="9" type="ORF">A3770_16p78480</name>
    <name evidence="8" type="ORF">CPRI1469_LOCUS4577</name>
</gene>
<feature type="transmembrane region" description="Helical" evidence="7">
    <location>
        <begin position="255"/>
        <end position="278"/>
    </location>
</feature>
<evidence type="ECO:0000256" key="7">
    <source>
        <dbReference type="SAM" id="Phobius"/>
    </source>
</evidence>
<evidence type="ECO:0000256" key="4">
    <source>
        <dbReference type="ARBA" id="ARBA00022989"/>
    </source>
</evidence>
<dbReference type="AlphaFoldDB" id="A0A5B8N0L0"/>
<protein>
    <recommendedName>
        <fullName evidence="11">Transmembrane protein adipocyte-associated 1</fullName>
    </recommendedName>
</protein>
<dbReference type="InterPro" id="IPR018781">
    <property type="entry name" value="TPRA1/CAND2/CAND8"/>
</dbReference>
<evidence type="ECO:0000313" key="9">
    <source>
        <dbReference type="EMBL" id="QDZ25330.1"/>
    </source>
</evidence>
<keyword evidence="3 7" id="KW-0812">Transmembrane</keyword>
<feature type="transmembrane region" description="Helical" evidence="7">
    <location>
        <begin position="316"/>
        <end position="336"/>
    </location>
</feature>